<keyword evidence="2" id="KW-1185">Reference proteome</keyword>
<dbReference type="Proteomes" id="UP000042527">
    <property type="component" value="Unassembled WGS sequence"/>
</dbReference>
<reference evidence="2" key="1">
    <citation type="submission" date="2015-01" db="EMBL/GenBank/DDBJ databases">
        <authorList>
            <person name="Manzoor Shahid"/>
            <person name="Zubair Saima"/>
        </authorList>
    </citation>
    <scope>NUCLEOTIDE SEQUENCE [LARGE SCALE GENOMIC DNA]</scope>
    <source>
        <strain evidence="2">V1</strain>
    </source>
</reference>
<proteinExistence type="predicted"/>
<dbReference type="AlphaFoldDB" id="A0A0B7GQB1"/>
<name>A0A0B7GQB1_TREPH</name>
<protein>
    <submittedName>
        <fullName evidence="1">Uncharacterized protein</fullName>
    </submittedName>
</protein>
<accession>A0A0B7GQB1</accession>
<organism evidence="1 2">
    <name type="scientific">Treponema phagedenis</name>
    <dbReference type="NCBI Taxonomy" id="162"/>
    <lineage>
        <taxon>Bacteria</taxon>
        <taxon>Pseudomonadati</taxon>
        <taxon>Spirochaetota</taxon>
        <taxon>Spirochaetia</taxon>
        <taxon>Spirochaetales</taxon>
        <taxon>Treponemataceae</taxon>
        <taxon>Treponema</taxon>
    </lineage>
</organism>
<evidence type="ECO:0000313" key="2">
    <source>
        <dbReference type="Proteomes" id="UP000042527"/>
    </source>
</evidence>
<evidence type="ECO:0000313" key="1">
    <source>
        <dbReference type="EMBL" id="CEM60784.1"/>
    </source>
</evidence>
<dbReference type="EMBL" id="CDNC01000003">
    <property type="protein sequence ID" value="CEM60784.1"/>
    <property type="molecule type" value="Genomic_DNA"/>
</dbReference>
<sequence>MQGRAIYIVILNPQIIIVDVPIKNNSSLIAKHGHESFGLWCKNKN</sequence>
<gene>
    <name evidence="1" type="ORF">TPHV1_110010</name>
</gene>